<dbReference type="SUPFAM" id="SSF50249">
    <property type="entry name" value="Nucleic acid-binding proteins"/>
    <property type="match status" value="1"/>
</dbReference>
<feature type="binding site" evidence="3">
    <location>
        <position position="294"/>
    </location>
    <ligand>
        <name>Zn(2+)</name>
        <dbReference type="ChEBI" id="CHEBI:29105"/>
    </ligand>
</feature>
<dbReference type="Gene3D" id="2.40.50.140">
    <property type="entry name" value="Nucleic acid-binding proteins"/>
    <property type="match status" value="1"/>
</dbReference>
<keyword evidence="3" id="KW-0479">Metal-binding</keyword>
<dbReference type="InterPro" id="IPR004881">
    <property type="entry name" value="Ribosome_biogen_GTPase_RsgA"/>
</dbReference>
<keyword evidence="1 3" id="KW-0547">Nucleotide-binding</keyword>
<keyword evidence="3" id="KW-0690">Ribosome biogenesis</keyword>
<feature type="binding site" evidence="3">
    <location>
        <position position="287"/>
    </location>
    <ligand>
        <name>Zn(2+)</name>
        <dbReference type="ChEBI" id="CHEBI:29105"/>
    </ligand>
</feature>
<dbReference type="Proteomes" id="UP000830835">
    <property type="component" value="Unassembled WGS sequence"/>
</dbReference>
<comment type="function">
    <text evidence="3">One of several proteins that assist in the late maturation steps of the functional core of the 30S ribosomal subunit. Helps release RbfA from mature subunits. May play a role in the assembly of ribosomal proteins into the subunit. Circularly permuted GTPase that catalyzes slow GTP hydrolysis, GTPase activity is stimulated by the 30S ribosomal subunit.</text>
</comment>
<evidence type="ECO:0000313" key="8">
    <source>
        <dbReference type="Proteomes" id="UP000830835"/>
    </source>
</evidence>
<dbReference type="EMBL" id="JAFIRA010000015">
    <property type="protein sequence ID" value="MCJ2542757.1"/>
    <property type="molecule type" value="Genomic_DNA"/>
</dbReference>
<dbReference type="CDD" id="cd01854">
    <property type="entry name" value="YjeQ_EngC"/>
    <property type="match status" value="1"/>
</dbReference>
<dbReference type="EC" id="3.6.1.-" evidence="3"/>
<evidence type="ECO:0000256" key="2">
    <source>
        <dbReference type="ARBA" id="ARBA00023134"/>
    </source>
</evidence>
<proteinExistence type="inferred from homology"/>
<dbReference type="PROSITE" id="PS51721">
    <property type="entry name" value="G_CP"/>
    <property type="match status" value="1"/>
</dbReference>
<name>A0ABT0CAM1_THEVL</name>
<dbReference type="Pfam" id="PF03193">
    <property type="entry name" value="RsgA_GTPase"/>
    <property type="match status" value="1"/>
</dbReference>
<reference evidence="7" key="1">
    <citation type="submission" date="2021-02" db="EMBL/GenBank/DDBJ databases">
        <title>The CRISPR/cas machinery reduction and long-range gene transfer in the hot spring cyanobacterium Synechococcus.</title>
        <authorList>
            <person name="Dvorak P."/>
            <person name="Jahodarova E."/>
            <person name="Hasler P."/>
            <person name="Poulickova A."/>
        </authorList>
    </citation>
    <scope>NUCLEOTIDE SEQUENCE</scope>
    <source>
        <strain evidence="7">Rupite</strain>
    </source>
</reference>
<evidence type="ECO:0000256" key="4">
    <source>
        <dbReference type="SAM" id="MobiDB-lite"/>
    </source>
</evidence>
<feature type="domain" description="CP-type G" evidence="6">
    <location>
        <begin position="104"/>
        <end position="262"/>
    </location>
</feature>
<dbReference type="PANTHER" id="PTHR32120:SF11">
    <property type="entry name" value="SMALL RIBOSOMAL SUBUNIT BIOGENESIS GTPASE RSGA 1, MITOCHONDRIAL-RELATED"/>
    <property type="match status" value="1"/>
</dbReference>
<keyword evidence="2 3" id="KW-0342">GTP-binding</keyword>
<feature type="binding site" evidence="3">
    <location>
        <position position="300"/>
    </location>
    <ligand>
        <name>Zn(2+)</name>
        <dbReference type="ChEBI" id="CHEBI:29105"/>
    </ligand>
</feature>
<dbReference type="Gene3D" id="1.10.40.50">
    <property type="entry name" value="Probable gtpase engc, domain 3"/>
    <property type="match status" value="1"/>
</dbReference>
<comment type="subunit">
    <text evidence="3">Monomer. Associates with 30S ribosomal subunit, binds 16S rRNA.</text>
</comment>
<dbReference type="NCBIfam" id="TIGR00157">
    <property type="entry name" value="ribosome small subunit-dependent GTPase A"/>
    <property type="match status" value="1"/>
</dbReference>
<evidence type="ECO:0000256" key="1">
    <source>
        <dbReference type="ARBA" id="ARBA00022741"/>
    </source>
</evidence>
<sequence length="373" mass="41591">MNLQTPVSSKGDVPGTYIGWVRAVQANFYRVRLDPALVAADSHLDLPAPDEKSTPAEILCTRRAKLKKTRQQVMVGDWVEVSLSPGVGDLWPEQGVIEGILPRRTQLHRPAIANLTQTLVVMALAEPAPDPHLLNRLLVQAEASQLRVQVILNKADCVDPAVAVSWMNRVQSWGYAPLLVSVRTGLGIPALLERCRQQISVVTGPSGVGKSSLLNRILPDAQLATQAVSGRLRQGRHTTRHVELFPLPEGGWIADSPGFNALEGIPLVHPVQLIQCFPEVRDRLGHCQFRDCLHDQEPGCRVRYPEWERHSLYLELLQEVQELQQGEGGSIPARQEPRDGSEKKIPPRHRHLSRRYIRQTFHSQKLDSLGSEK</sequence>
<comment type="subcellular location">
    <subcellularLocation>
        <location evidence="3">Cytoplasm</location>
    </subcellularLocation>
</comment>
<keyword evidence="8" id="KW-1185">Reference proteome</keyword>
<keyword evidence="3" id="KW-0694">RNA-binding</keyword>
<feature type="binding site" evidence="3">
    <location>
        <begin position="153"/>
        <end position="156"/>
    </location>
    <ligand>
        <name>GTP</name>
        <dbReference type="ChEBI" id="CHEBI:37565"/>
    </ligand>
</feature>
<keyword evidence="3" id="KW-0378">Hydrolase</keyword>
<comment type="cofactor">
    <cofactor evidence="3">
        <name>Zn(2+)</name>
        <dbReference type="ChEBI" id="CHEBI:29105"/>
    </cofactor>
    <text evidence="3">Binds 1 zinc ion per subunit.</text>
</comment>
<dbReference type="InterPro" id="IPR010914">
    <property type="entry name" value="RsgA_GTPase_dom"/>
</dbReference>
<evidence type="ECO:0000259" key="6">
    <source>
        <dbReference type="PROSITE" id="PS51721"/>
    </source>
</evidence>
<dbReference type="Gene3D" id="3.40.50.300">
    <property type="entry name" value="P-loop containing nucleotide triphosphate hydrolases"/>
    <property type="match status" value="1"/>
</dbReference>
<keyword evidence="3" id="KW-0963">Cytoplasm</keyword>
<feature type="binding site" evidence="3">
    <location>
        <begin position="204"/>
        <end position="212"/>
    </location>
    <ligand>
        <name>GTP</name>
        <dbReference type="ChEBI" id="CHEBI:37565"/>
    </ligand>
</feature>
<feature type="compositionally biased region" description="Basic and acidic residues" evidence="4">
    <location>
        <begin position="335"/>
        <end position="345"/>
    </location>
</feature>
<protein>
    <recommendedName>
        <fullName evidence="3">Small ribosomal subunit biogenesis GTPase RsgA</fullName>
        <ecNumber evidence="3">3.6.1.-</ecNumber>
    </recommendedName>
</protein>
<evidence type="ECO:0000259" key="5">
    <source>
        <dbReference type="PROSITE" id="PS50936"/>
    </source>
</evidence>
<feature type="domain" description="EngC GTPase" evidence="5">
    <location>
        <begin position="113"/>
        <end position="260"/>
    </location>
</feature>
<dbReference type="InterPro" id="IPR027417">
    <property type="entry name" value="P-loop_NTPase"/>
</dbReference>
<feature type="binding site" evidence="3">
    <location>
        <position position="292"/>
    </location>
    <ligand>
        <name>Zn(2+)</name>
        <dbReference type="ChEBI" id="CHEBI:29105"/>
    </ligand>
</feature>
<dbReference type="PROSITE" id="PS50936">
    <property type="entry name" value="ENGC_GTPASE"/>
    <property type="match status" value="1"/>
</dbReference>
<feature type="region of interest" description="Disordered" evidence="4">
    <location>
        <begin position="325"/>
        <end position="353"/>
    </location>
</feature>
<evidence type="ECO:0000313" key="7">
    <source>
        <dbReference type="EMBL" id="MCJ2542757.1"/>
    </source>
</evidence>
<keyword evidence="3" id="KW-0862">Zinc</keyword>
<comment type="caution">
    <text evidence="7">The sequence shown here is derived from an EMBL/GenBank/DDBJ whole genome shotgun (WGS) entry which is preliminary data.</text>
</comment>
<accession>A0ABT0CAM1</accession>
<dbReference type="InterPro" id="IPR030378">
    <property type="entry name" value="G_CP_dom"/>
</dbReference>
<dbReference type="HAMAP" id="MF_01820">
    <property type="entry name" value="GTPase_RsgA"/>
    <property type="match status" value="1"/>
</dbReference>
<dbReference type="InterPro" id="IPR012340">
    <property type="entry name" value="NA-bd_OB-fold"/>
</dbReference>
<gene>
    <name evidence="3 7" type="primary">rsgA</name>
    <name evidence="7" type="ORF">JX360_07520</name>
</gene>
<organism evidence="7 8">
    <name type="scientific">Thermostichus vulcanus str. 'Rupite'</name>
    <dbReference type="NCBI Taxonomy" id="2813851"/>
    <lineage>
        <taxon>Bacteria</taxon>
        <taxon>Bacillati</taxon>
        <taxon>Cyanobacteriota</taxon>
        <taxon>Cyanophyceae</taxon>
        <taxon>Thermostichales</taxon>
        <taxon>Thermostichaceae</taxon>
        <taxon>Thermostichus</taxon>
    </lineage>
</organism>
<dbReference type="RefSeq" id="WP_244350038.1">
    <property type="nucleotide sequence ID" value="NZ_JAFIRA010000015.1"/>
</dbReference>
<dbReference type="SUPFAM" id="SSF52540">
    <property type="entry name" value="P-loop containing nucleoside triphosphate hydrolases"/>
    <property type="match status" value="1"/>
</dbReference>
<evidence type="ECO:0000256" key="3">
    <source>
        <dbReference type="HAMAP-Rule" id="MF_01820"/>
    </source>
</evidence>
<keyword evidence="3" id="KW-0699">rRNA-binding</keyword>
<dbReference type="PANTHER" id="PTHR32120">
    <property type="entry name" value="SMALL RIBOSOMAL SUBUNIT BIOGENESIS GTPASE RSGA"/>
    <property type="match status" value="1"/>
</dbReference>
<comment type="similarity">
    <text evidence="3">Belongs to the TRAFAC class YlqF/YawG GTPase family. RsgA subfamily.</text>
</comment>